<evidence type="ECO:0000313" key="1">
    <source>
        <dbReference type="EMBL" id="QSS64060.1"/>
    </source>
</evidence>
<dbReference type="VEuPathDB" id="FungiDB:I7I51_01122"/>
<protein>
    <submittedName>
        <fullName evidence="1">Uncharacterized protein</fullName>
    </submittedName>
</protein>
<gene>
    <name evidence="1" type="ORF">I7I51_01122</name>
</gene>
<reference evidence="1" key="1">
    <citation type="submission" date="2021-01" db="EMBL/GenBank/DDBJ databases">
        <title>Chromosome-level genome assembly of a human fungal pathogen reveals clustering of transcriptionally co-regulated genes.</title>
        <authorList>
            <person name="Voorhies M."/>
            <person name="Cohen S."/>
            <person name="Shea T.P."/>
            <person name="Petrus S."/>
            <person name="Munoz J.F."/>
            <person name="Poplawski S."/>
            <person name="Goldman W.E."/>
            <person name="Michael T."/>
            <person name="Cuomo C.A."/>
            <person name="Sil A."/>
            <person name="Beyhan S."/>
        </authorList>
    </citation>
    <scope>NUCLEOTIDE SEQUENCE</scope>
    <source>
        <strain evidence="1">WU24</strain>
    </source>
</reference>
<dbReference type="Proteomes" id="UP000663671">
    <property type="component" value="Chromosome 1"/>
</dbReference>
<dbReference type="AlphaFoldDB" id="A0A8A1MFY5"/>
<sequence length="173" mass="18463">MYVILVLPSLPTWYRRYLADLPGKAFPPAAWGHGGTILCGTESLLVLTILHIGLPNLSAKLASNWHLAQVGDRTKIRTLSTIRMKILAIIALASGVVALPQFVSPWGCLNCPNTTITTTSHGTSVPPTSTGMTTTFPIHTLTPATTVLPIPTPTRTPHSPASKRGLLAEFGIH</sequence>
<name>A0A8A1MFY5_AJECA</name>
<accession>A0A8A1MFY5</accession>
<organism evidence="1 2">
    <name type="scientific">Ajellomyces capsulatus</name>
    <name type="common">Darling's disease fungus</name>
    <name type="synonym">Histoplasma capsulatum</name>
    <dbReference type="NCBI Taxonomy" id="5037"/>
    <lineage>
        <taxon>Eukaryota</taxon>
        <taxon>Fungi</taxon>
        <taxon>Dikarya</taxon>
        <taxon>Ascomycota</taxon>
        <taxon>Pezizomycotina</taxon>
        <taxon>Eurotiomycetes</taxon>
        <taxon>Eurotiomycetidae</taxon>
        <taxon>Onygenales</taxon>
        <taxon>Ajellomycetaceae</taxon>
        <taxon>Histoplasma</taxon>
    </lineage>
</organism>
<dbReference type="OrthoDB" id="10579449at2759"/>
<evidence type="ECO:0000313" key="2">
    <source>
        <dbReference type="Proteomes" id="UP000663671"/>
    </source>
</evidence>
<dbReference type="EMBL" id="CP069114">
    <property type="protein sequence ID" value="QSS64060.1"/>
    <property type="molecule type" value="Genomic_DNA"/>
</dbReference>
<proteinExistence type="predicted"/>